<proteinExistence type="predicted"/>
<feature type="compositionally biased region" description="Basic and acidic residues" evidence="1">
    <location>
        <begin position="72"/>
        <end position="83"/>
    </location>
</feature>
<feature type="compositionally biased region" description="Polar residues" evidence="1">
    <location>
        <begin position="103"/>
        <end position="116"/>
    </location>
</feature>
<feature type="region of interest" description="Disordered" evidence="1">
    <location>
        <begin position="56"/>
        <end position="140"/>
    </location>
</feature>
<gene>
    <name evidence="2" type="ORF">WISP_27595</name>
</gene>
<evidence type="ECO:0000256" key="1">
    <source>
        <dbReference type="SAM" id="MobiDB-lite"/>
    </source>
</evidence>
<keyword evidence="3" id="KW-1185">Reference proteome</keyword>
<accession>A0ABQ9DRT9</accession>
<comment type="caution">
    <text evidence="2">The sequence shown here is derived from an EMBL/GenBank/DDBJ whole genome shotgun (WGS) entry which is preliminary data.</text>
</comment>
<reference evidence="2" key="1">
    <citation type="submission" date="2019-10" db="EMBL/GenBank/DDBJ databases">
        <authorList>
            <person name="Soares A.E.R."/>
            <person name="Aleixo A."/>
            <person name="Schneider P."/>
            <person name="Miyaki C.Y."/>
            <person name="Schneider M.P."/>
            <person name="Mello C."/>
            <person name="Vasconcelos A.T.R."/>
        </authorList>
    </citation>
    <scope>NUCLEOTIDE SEQUENCE</scope>
    <source>
        <tissue evidence="2">Muscle</tissue>
    </source>
</reference>
<feature type="region of interest" description="Disordered" evidence="1">
    <location>
        <begin position="1"/>
        <end position="27"/>
    </location>
</feature>
<protein>
    <submittedName>
        <fullName evidence="2">Uncharacterized protein</fullName>
    </submittedName>
</protein>
<dbReference type="Proteomes" id="UP001145742">
    <property type="component" value="Unassembled WGS sequence"/>
</dbReference>
<evidence type="ECO:0000313" key="2">
    <source>
        <dbReference type="EMBL" id="KAJ7424684.1"/>
    </source>
</evidence>
<sequence length="140" mass="15814">MSSQMNSVSLSLSIVPSEEGKLEAENRRVTWKSSYNFSLPGRCPSRDGQAVMLQVVVRPEQRLGPPNAENQENSRGKEKKEAAPQENNSSSQQQRGAGENRFPPQQHTLRSLFSRTRSGKMSPKNKRDNLPPPKQSRRRQ</sequence>
<feature type="compositionally biased region" description="Polar residues" evidence="1">
    <location>
        <begin position="85"/>
        <end position="95"/>
    </location>
</feature>
<feature type="compositionally biased region" description="Basic and acidic residues" evidence="1">
    <location>
        <begin position="18"/>
        <end position="27"/>
    </location>
</feature>
<dbReference type="EMBL" id="WHWB01032637">
    <property type="protein sequence ID" value="KAJ7424684.1"/>
    <property type="molecule type" value="Genomic_DNA"/>
</dbReference>
<feature type="compositionally biased region" description="Low complexity" evidence="1">
    <location>
        <begin position="1"/>
        <end position="13"/>
    </location>
</feature>
<organism evidence="2 3">
    <name type="scientific">Willisornis vidua</name>
    <name type="common">Xingu scale-backed antbird</name>
    <dbReference type="NCBI Taxonomy" id="1566151"/>
    <lineage>
        <taxon>Eukaryota</taxon>
        <taxon>Metazoa</taxon>
        <taxon>Chordata</taxon>
        <taxon>Craniata</taxon>
        <taxon>Vertebrata</taxon>
        <taxon>Euteleostomi</taxon>
        <taxon>Archelosauria</taxon>
        <taxon>Archosauria</taxon>
        <taxon>Dinosauria</taxon>
        <taxon>Saurischia</taxon>
        <taxon>Theropoda</taxon>
        <taxon>Coelurosauria</taxon>
        <taxon>Aves</taxon>
        <taxon>Neognathae</taxon>
        <taxon>Neoaves</taxon>
        <taxon>Telluraves</taxon>
        <taxon>Australaves</taxon>
        <taxon>Passeriformes</taxon>
        <taxon>Thamnophilidae</taxon>
        <taxon>Willisornis</taxon>
    </lineage>
</organism>
<evidence type="ECO:0000313" key="3">
    <source>
        <dbReference type="Proteomes" id="UP001145742"/>
    </source>
</evidence>
<name>A0ABQ9DRT9_9PASS</name>